<organism evidence="3 4">
    <name type="scientific">Lineolata rhizophorae</name>
    <dbReference type="NCBI Taxonomy" id="578093"/>
    <lineage>
        <taxon>Eukaryota</taxon>
        <taxon>Fungi</taxon>
        <taxon>Dikarya</taxon>
        <taxon>Ascomycota</taxon>
        <taxon>Pezizomycotina</taxon>
        <taxon>Dothideomycetes</taxon>
        <taxon>Dothideomycetes incertae sedis</taxon>
        <taxon>Lineolatales</taxon>
        <taxon>Lineolataceae</taxon>
        <taxon>Lineolata</taxon>
    </lineage>
</organism>
<reference evidence="3" key="1">
    <citation type="journal article" date="2020" name="Stud. Mycol.">
        <title>101 Dothideomycetes genomes: a test case for predicting lifestyles and emergence of pathogens.</title>
        <authorList>
            <person name="Haridas S."/>
            <person name="Albert R."/>
            <person name="Binder M."/>
            <person name="Bloem J."/>
            <person name="Labutti K."/>
            <person name="Salamov A."/>
            <person name="Andreopoulos B."/>
            <person name="Baker S."/>
            <person name="Barry K."/>
            <person name="Bills G."/>
            <person name="Bluhm B."/>
            <person name="Cannon C."/>
            <person name="Castanera R."/>
            <person name="Culley D."/>
            <person name="Daum C."/>
            <person name="Ezra D."/>
            <person name="Gonzalez J."/>
            <person name="Henrissat B."/>
            <person name="Kuo A."/>
            <person name="Liang C."/>
            <person name="Lipzen A."/>
            <person name="Lutzoni F."/>
            <person name="Magnuson J."/>
            <person name="Mondo S."/>
            <person name="Nolan M."/>
            <person name="Ohm R."/>
            <person name="Pangilinan J."/>
            <person name="Park H.-J."/>
            <person name="Ramirez L."/>
            <person name="Alfaro M."/>
            <person name="Sun H."/>
            <person name="Tritt A."/>
            <person name="Yoshinaga Y."/>
            <person name="Zwiers L.-H."/>
            <person name="Turgeon B."/>
            <person name="Goodwin S."/>
            <person name="Spatafora J."/>
            <person name="Crous P."/>
            <person name="Grigoriev I."/>
        </authorList>
    </citation>
    <scope>NUCLEOTIDE SEQUENCE</scope>
    <source>
        <strain evidence="3">ATCC 16933</strain>
    </source>
</reference>
<feature type="non-terminal residue" evidence="3">
    <location>
        <position position="1"/>
    </location>
</feature>
<name>A0A6A6P678_9PEZI</name>
<evidence type="ECO:0000259" key="2">
    <source>
        <dbReference type="Pfam" id="PF00009"/>
    </source>
</evidence>
<feature type="region of interest" description="Disordered" evidence="1">
    <location>
        <begin position="258"/>
        <end position="278"/>
    </location>
</feature>
<dbReference type="InterPro" id="IPR000795">
    <property type="entry name" value="T_Tr_GTP-bd_dom"/>
</dbReference>
<feature type="compositionally biased region" description="Acidic residues" evidence="1">
    <location>
        <begin position="672"/>
        <end position="688"/>
    </location>
</feature>
<dbReference type="SUPFAM" id="SSF52540">
    <property type="entry name" value="P-loop containing nucleoside triphosphate hydrolases"/>
    <property type="match status" value="1"/>
</dbReference>
<feature type="domain" description="Tr-type G" evidence="2">
    <location>
        <begin position="105"/>
        <end position="409"/>
    </location>
</feature>
<dbReference type="GO" id="GO:0003746">
    <property type="term" value="F:translation elongation factor activity"/>
    <property type="evidence" value="ECO:0007669"/>
    <property type="project" value="TreeGrafter"/>
</dbReference>
<dbReference type="OrthoDB" id="5342685at2759"/>
<gene>
    <name evidence="3" type="ORF">BDY21DRAFT_275419</name>
</gene>
<evidence type="ECO:0000256" key="1">
    <source>
        <dbReference type="SAM" id="MobiDB-lite"/>
    </source>
</evidence>
<evidence type="ECO:0000313" key="3">
    <source>
        <dbReference type="EMBL" id="KAF2459317.1"/>
    </source>
</evidence>
<dbReference type="PANTHER" id="PTHR43721">
    <property type="entry name" value="ELONGATION FACTOR TU-RELATED"/>
    <property type="match status" value="1"/>
</dbReference>
<dbReference type="Pfam" id="PF00009">
    <property type="entry name" value="GTP_EFTU"/>
    <property type="match status" value="1"/>
</dbReference>
<dbReference type="InterPro" id="IPR027417">
    <property type="entry name" value="P-loop_NTPase"/>
</dbReference>
<evidence type="ECO:0000313" key="4">
    <source>
        <dbReference type="Proteomes" id="UP000799766"/>
    </source>
</evidence>
<protein>
    <recommendedName>
        <fullName evidence="2">Tr-type G domain-containing protein</fullName>
    </recommendedName>
</protein>
<accession>A0A6A6P678</accession>
<dbReference type="GO" id="GO:0005525">
    <property type="term" value="F:GTP binding"/>
    <property type="evidence" value="ECO:0007669"/>
    <property type="project" value="InterPro"/>
</dbReference>
<dbReference type="EMBL" id="MU001675">
    <property type="protein sequence ID" value="KAF2459317.1"/>
    <property type="molecule type" value="Genomic_DNA"/>
</dbReference>
<sequence length="748" mass="75961">RLLPGLEESEGALYEIGVADDGTFVGLAQDEMDESLTNLRAMAASLGCVVEVTRMVPVGECECAERAVSTTGLSHAANNGGRLAGDTCTTAGCERAAGAVDQLRVSLTGATMSGKTSLLGSLSTATLDNGRGKSRLSLLKHRHEIASGMTSSVTQELIGYQTRNGPHSSRYTTASRAATTVVSVVNYASPHVSSWTDIHAAVQCEDRAQSQAQDSRLVLLSDSAGHPRFRRTTVRGLVGWAPHWTLLCVSADEAGGGPREMGHGGGSAGAASGSPGSSGVASGGVSLADVHLSRAHLELCLDLELPLVVAITKLDLASKSGLRATLSSLLSALKAAGRKPVILPDTKHAGAAGAPPLTEADLLEVSGRDLADAGKVVRELAANPLGTVPIVLTSAVEGSGMGKLHALLKELPVPAAPGVPPAVVGDDTHEDEDGSPPVPLFHVEEVYSAHAVSSAQQPTILAGHVRYGSISVGDTLLLGPFPAADSSLYAAGGISTGKRDASEMQAQVHDALPDRFPVPTSREFPGALIRNLRLPVTALRADQVGTLGVVPVPVPLHGTTAVAAGDGEALAKVRKGMVLSGNNAAGKPPRGRRAFVARFEAPETGAGGAGPRGAGGGGGVRSMTVGSGVVVYVASVRASAKVVALAAELREAMAPVEDDDDTLGFGFEAEEAAGSESGSFEDDGEADGQPDSGATLASFQFLAAREFVEVGARVLVLPGGGPGLYVGSERGEKGVAGLEGFVGKVVEG</sequence>
<dbReference type="InterPro" id="IPR050055">
    <property type="entry name" value="EF-Tu_GTPase"/>
</dbReference>
<dbReference type="PANTHER" id="PTHR43721:SF30">
    <property type="entry name" value="TR-TYPE G DOMAIN-CONTAINING PROTEIN"/>
    <property type="match status" value="1"/>
</dbReference>
<dbReference type="Proteomes" id="UP000799766">
    <property type="component" value="Unassembled WGS sequence"/>
</dbReference>
<dbReference type="AlphaFoldDB" id="A0A6A6P678"/>
<proteinExistence type="predicted"/>
<feature type="region of interest" description="Disordered" evidence="1">
    <location>
        <begin position="672"/>
        <end position="692"/>
    </location>
</feature>
<keyword evidence="4" id="KW-1185">Reference proteome</keyword>
<feature type="non-terminal residue" evidence="3">
    <location>
        <position position="748"/>
    </location>
</feature>
<feature type="compositionally biased region" description="Low complexity" evidence="1">
    <location>
        <begin position="269"/>
        <end position="278"/>
    </location>
</feature>
<dbReference type="Gene3D" id="3.40.50.300">
    <property type="entry name" value="P-loop containing nucleotide triphosphate hydrolases"/>
    <property type="match status" value="1"/>
</dbReference>
<feature type="compositionally biased region" description="Gly residues" evidence="1">
    <location>
        <begin position="258"/>
        <end position="268"/>
    </location>
</feature>
<dbReference type="GO" id="GO:0003924">
    <property type="term" value="F:GTPase activity"/>
    <property type="evidence" value="ECO:0007669"/>
    <property type="project" value="InterPro"/>
</dbReference>